<dbReference type="RefSeq" id="XP_022344302.1">
    <property type="nucleotide sequence ID" value="XM_022488594.1"/>
</dbReference>
<accession>A0A8B8EWJ9</accession>
<dbReference type="SUPFAM" id="SSF52540">
    <property type="entry name" value="P-loop containing nucleoside triphosphate hydrolases"/>
    <property type="match status" value="1"/>
</dbReference>
<dbReference type="Pfam" id="PF01637">
    <property type="entry name" value="ATPase_2"/>
    <property type="match status" value="1"/>
</dbReference>
<dbReference type="PANTHER" id="PTHR19860">
    <property type="entry name" value="DDB1- AND CUL4-ASSOCIATED FACTOR 12-RELATED"/>
    <property type="match status" value="1"/>
</dbReference>
<evidence type="ECO:0000313" key="6">
    <source>
        <dbReference type="RefSeq" id="XP_022344302.1"/>
    </source>
</evidence>
<dbReference type="InterPro" id="IPR051191">
    <property type="entry name" value="DCAF12"/>
</dbReference>
<dbReference type="GO" id="GO:0080008">
    <property type="term" value="C:Cul4-RING E3 ubiquitin ligase complex"/>
    <property type="evidence" value="ECO:0007669"/>
    <property type="project" value="TreeGrafter"/>
</dbReference>
<evidence type="ECO:0000256" key="2">
    <source>
        <dbReference type="ARBA" id="ARBA00022737"/>
    </source>
</evidence>
<dbReference type="PANTHER" id="PTHR19860:SF40">
    <property type="entry name" value="WD40 REPEAT-CONTAINING PROTEIN"/>
    <property type="match status" value="1"/>
</dbReference>
<keyword evidence="2" id="KW-0677">Repeat</keyword>
<dbReference type="GO" id="GO:0016055">
    <property type="term" value="P:Wnt signaling pathway"/>
    <property type="evidence" value="ECO:0007669"/>
    <property type="project" value="UniProtKB-KW"/>
</dbReference>
<dbReference type="InterPro" id="IPR011990">
    <property type="entry name" value="TPR-like_helical_dom_sf"/>
</dbReference>
<dbReference type="SUPFAM" id="SSF48452">
    <property type="entry name" value="TPR-like"/>
    <property type="match status" value="3"/>
</dbReference>
<dbReference type="InterPro" id="IPR027417">
    <property type="entry name" value="P-loop_NTPase"/>
</dbReference>
<sequence length="1282" mass="148346">MYMAELKLKDPRTCRIFFSSPFGGMEGEREELTRKYFPQIQHFCNQYGVHFVAVDMRWGITSEASSNSQVINICLREVDRSDFFAGFFGQRYGWHGRDDTSLQENFDNAVGRYPWLEDVRDKSVTELEFLHGHLNNPGVLPAVICFRDKVYDDKEKERGLQKGDKKEVFKYSAESELSSQLMEDLKNRCHQTKEKTYGVHLNYSDPIEGAKIMFDAIWKFLNKVLPKQQTTKRETKRSIQLAQHDAFLASRHKMYGVGDNNLSSLVKLLNQESPTPMFVTGPSGIGKSTLLSLFISTVKSEYRSQFSLAYHCVGHAEESTSPGQILNRLVKELESASDVMEGKEEKREPSEKTKVEDVRDIINKLAAAISKIQSKGKQSIIIIDGVEKVIKTSRTEEVLFWLPHKLPEGTIFIVSANSLQSEIEEELVSSRSFNKLEIEDLSEEMRQDFAVRVLMEPGKELSPSQMKKIVQTTAAKNPLYLKVLLNELIVFGYFRLLDKKIDSLVKCESVDELFEKVLERLEEDGKEFDYDENLVEQVTCVIGLSRQGLSEAEVTSMFNIPSHVWSPFFYSMESYFISQRGLTQFGFQELKEAVKRKFLSEKNMRKYTQCIADYFEKQLQQLPKIYKAENKDVKRISSELPFAYQFLNDKVKLAETLTHLSVLAHMRKQYPTELYDLWESTGFGWSEITEKYLTAVDVQVADLYTIQQEQGTIGQKKTGFLVTEDLWNIFHFLDYVHHFDGCEKALRRILEICTKSSLEDESEREFNRESALYYLAITYHNNSKIQDSLRVHLQVLKLREGRMPDLTKADPDGLSLLGNSYNGIGTNYLIMGEYAKCIEYLEKSLECSELTDDKNSMAIVYLNISNAHSEMLDNQKAMDCLQKATQYIRDVYFGHQPLMLGLLYNNLGLCCRRLNRLEEAEKYYQMSLDVKRNTVGDHHPLLCQTFTCLSAIETLKGNLEKALEYSQKAAEIYKRNDTPENDMFYVRCRENIILHMIELKRRADADELYTSLFELLEREMRNGNNHLIDGTIPFVHVTMVKYLIENKRDEEARRVLTTLLKTKAVSPIYHVLLKDVLDRQNPGDKAPENEETEEALSIDEAIKKWPTDRSLLEYKFRNLINTENSLALIDFFNSICPLFNDVGNLYNFVLQLFATTERFNNKMFIEFNENTLSSFSKDDISSTLNCLRNTAESYEREKQLDKALGYYKQWTELEKDNPLPFFKVSYCLALASGDIEGAMKYCKEAREKAELECQNQENNLLPKIVQLWGFLEEAEQSQNEKQ</sequence>
<dbReference type="SMART" id="SM00382">
    <property type="entry name" value="AAA"/>
    <property type="match status" value="1"/>
</dbReference>
<dbReference type="Pfam" id="PF13424">
    <property type="entry name" value="TPR_12"/>
    <property type="match status" value="2"/>
</dbReference>
<keyword evidence="1" id="KW-0879">Wnt signaling pathway</keyword>
<feature type="domain" description="AAA+ ATPase" evidence="4">
    <location>
        <begin position="273"/>
        <end position="442"/>
    </location>
</feature>
<dbReference type="OrthoDB" id="2325716at2759"/>
<dbReference type="InterPro" id="IPR019734">
    <property type="entry name" value="TPR_rpt"/>
</dbReference>
<dbReference type="InterPro" id="IPR003593">
    <property type="entry name" value="AAA+_ATPase"/>
</dbReference>
<proteinExistence type="predicted"/>
<dbReference type="SMART" id="SM00028">
    <property type="entry name" value="TPR"/>
    <property type="match status" value="6"/>
</dbReference>
<dbReference type="GeneID" id="111137228"/>
<dbReference type="Gene3D" id="3.40.50.300">
    <property type="entry name" value="P-loop containing nucleotide triphosphate hydrolases"/>
    <property type="match status" value="1"/>
</dbReference>
<keyword evidence="5" id="KW-1185">Reference proteome</keyword>
<evidence type="ECO:0000256" key="1">
    <source>
        <dbReference type="ARBA" id="ARBA00022687"/>
    </source>
</evidence>
<organism evidence="5 6">
    <name type="scientific">Crassostrea virginica</name>
    <name type="common">Eastern oyster</name>
    <dbReference type="NCBI Taxonomy" id="6565"/>
    <lineage>
        <taxon>Eukaryota</taxon>
        <taxon>Metazoa</taxon>
        <taxon>Spiralia</taxon>
        <taxon>Lophotrochozoa</taxon>
        <taxon>Mollusca</taxon>
        <taxon>Bivalvia</taxon>
        <taxon>Autobranchia</taxon>
        <taxon>Pteriomorphia</taxon>
        <taxon>Ostreida</taxon>
        <taxon>Ostreoidea</taxon>
        <taxon>Ostreidae</taxon>
        <taxon>Crassostrea</taxon>
    </lineage>
</organism>
<evidence type="ECO:0000313" key="5">
    <source>
        <dbReference type="Proteomes" id="UP000694844"/>
    </source>
</evidence>
<protein>
    <recommendedName>
        <fullName evidence="3">Nephrocystin-3</fullName>
    </recommendedName>
</protein>
<dbReference type="InterPro" id="IPR056883">
    <property type="entry name" value="NPHP3_hel"/>
</dbReference>
<dbReference type="GO" id="GO:0005524">
    <property type="term" value="F:ATP binding"/>
    <property type="evidence" value="ECO:0007669"/>
    <property type="project" value="InterPro"/>
</dbReference>
<dbReference type="KEGG" id="cvn:111137228"/>
<dbReference type="Gene3D" id="1.25.40.10">
    <property type="entry name" value="Tetratricopeptide repeat domain"/>
    <property type="match status" value="3"/>
</dbReference>
<dbReference type="Pfam" id="PF24884">
    <property type="entry name" value="NPHP3_hel"/>
    <property type="match status" value="1"/>
</dbReference>
<evidence type="ECO:0000256" key="3">
    <source>
        <dbReference type="ARBA" id="ARBA00040387"/>
    </source>
</evidence>
<dbReference type="Pfam" id="PF13271">
    <property type="entry name" value="DUF4062"/>
    <property type="match status" value="1"/>
</dbReference>
<dbReference type="InterPro" id="IPR025139">
    <property type="entry name" value="DUF4062"/>
</dbReference>
<name>A0A8B8EWJ9_CRAVI</name>
<reference evidence="6" key="1">
    <citation type="submission" date="2025-08" db="UniProtKB">
        <authorList>
            <consortium name="RefSeq"/>
        </authorList>
    </citation>
    <scope>IDENTIFICATION</scope>
    <source>
        <tissue evidence="6">Whole sample</tissue>
    </source>
</reference>
<dbReference type="Proteomes" id="UP000694844">
    <property type="component" value="Chromosome 5"/>
</dbReference>
<evidence type="ECO:0000259" key="4">
    <source>
        <dbReference type="SMART" id="SM00382"/>
    </source>
</evidence>
<gene>
    <name evidence="6" type="primary">LOC111137228</name>
</gene>
<dbReference type="InterPro" id="IPR011579">
    <property type="entry name" value="ATPase_dom"/>
</dbReference>